<evidence type="ECO:0000313" key="10">
    <source>
        <dbReference type="EMBL" id="MDE50806.1"/>
    </source>
</evidence>
<evidence type="ECO:0000256" key="7">
    <source>
        <dbReference type="SAM" id="Coils"/>
    </source>
</evidence>
<accession>A0A6G1SJT9</accession>
<feature type="region of interest" description="Disordered" evidence="8">
    <location>
        <begin position="1"/>
        <end position="23"/>
    </location>
</feature>
<keyword evidence="4" id="KW-0677">Repeat</keyword>
<feature type="compositionally biased region" description="Polar residues" evidence="8">
    <location>
        <begin position="394"/>
        <end position="420"/>
    </location>
</feature>
<feature type="coiled-coil region" evidence="7">
    <location>
        <begin position="34"/>
        <end position="61"/>
    </location>
</feature>
<dbReference type="InterPro" id="IPR015943">
    <property type="entry name" value="WD40/YVTN_repeat-like_dom_sf"/>
</dbReference>
<dbReference type="Pfam" id="PF00400">
    <property type="entry name" value="WD40"/>
    <property type="match status" value="4"/>
</dbReference>
<dbReference type="AlphaFoldDB" id="A0A6G1SJT9"/>
<dbReference type="InterPro" id="IPR009146">
    <property type="entry name" value="Groucho_enhance"/>
</dbReference>
<evidence type="ECO:0000256" key="6">
    <source>
        <dbReference type="PROSITE-ProRule" id="PRU00221"/>
    </source>
</evidence>
<dbReference type="PROSITE" id="PS50082">
    <property type="entry name" value="WD_REPEATS_2"/>
    <property type="match status" value="1"/>
</dbReference>
<evidence type="ECO:0000256" key="5">
    <source>
        <dbReference type="ARBA" id="ARBA00023242"/>
    </source>
</evidence>
<comment type="subcellular location">
    <subcellularLocation>
        <location evidence="1">Nucleus</location>
    </subcellularLocation>
</comment>
<comment type="similarity">
    <text evidence="2">Belongs to the WD repeat Groucho/TLE family.</text>
</comment>
<dbReference type="InterPro" id="IPR005617">
    <property type="entry name" value="Groucho/TLE_N"/>
</dbReference>
<reference evidence="10" key="1">
    <citation type="submission" date="2018-10" db="EMBL/GenBank/DDBJ databases">
        <title>Transcriptome assembly of Aceria tosichella (Wheat curl mite) Type 2.</title>
        <authorList>
            <person name="Scully E.D."/>
            <person name="Geib S.M."/>
            <person name="Palmer N.A."/>
            <person name="Gupta A.K."/>
            <person name="Sarath G."/>
            <person name="Tatineni S."/>
        </authorList>
    </citation>
    <scope>NUCLEOTIDE SEQUENCE</scope>
    <source>
        <strain evidence="10">LincolnNE</strain>
    </source>
</reference>
<dbReference type="InterPro" id="IPR019775">
    <property type="entry name" value="WD40_repeat_CS"/>
</dbReference>
<dbReference type="PROSITE" id="PS50294">
    <property type="entry name" value="WD_REPEATS_REGION"/>
    <property type="match status" value="1"/>
</dbReference>
<evidence type="ECO:0000256" key="8">
    <source>
        <dbReference type="SAM" id="MobiDB-lite"/>
    </source>
</evidence>
<feature type="repeat" description="WD" evidence="6">
    <location>
        <begin position="703"/>
        <end position="744"/>
    </location>
</feature>
<proteinExistence type="inferred from homology"/>
<sequence>MYPTRHTGPPNNPQPPPPAQTQFTGPMSVINESCDRIKKEFDALQAANHSLRMEVERLQSEKADVHKHFIMYYEMSYGLHLDVCKQKEIAKRLNNIIMNILPIVTNDQQAQIASSLDRAKQVTTEELNSIVDQQMREGYAAAELNPALGGLPGLGRPLPGTPGLPGLPGMPPHGPPMHLPHNLPPHSMPPHGPPPPLHGLPPQALVQPGLNMSSPPNAAGLLTMSGPPGLPGLGAGGLLAGMPGGVLPPHLMPKENPPPNRSNPLPHLDNNMMNNNNNTNMNNNNNNNNNNTNSNNNSNNTFNNHNKPSRNSIDSERRAPSGSSATSDRDRDRDGHGMSQPIEPKHHSSSKKHRRSEDSSHSHQHHVMMSNSSSVSDDEKSEDLVVDGNDERTCSPNSHINGSASPRENGGSSDWNQGTSKPMKKERPLSRASSVTSGCGPSGRERASPKTSGSHKTKSSPCTLPGSMSDPMGPLGAAMPPNPMLPNLAGYGRSMYPIGQLGPDGLPVPPMAPGSVKMPFGPLPEPYSVQLDANGTPKFIPCSPRSLADPAVPKKAREVFSLDHGEVVCAVALSNPTRNIYTGGKGFVKVWSLDNSEGNNEVRVPKVIHNPVAELACLPPDAYVRSCKLLPDGKKLIVGGEVPPISVWDLGGGSPVKIGELKELATACYALAISPDSKTCITCFSDGTIGLYDVHNLQLIGKFQGHEDGASCIDISSDGNTLWTGGLDTTLKSWNLSSGKIVCEKDYVTKTKFNSQIFSLGCCPSGDYISVGMENSIIEVMSTNNKQDKMQLKMHESCVLALKFAASGKWFISTGKDKLLNLCGSPAINCPVIMKFQENSSVLSCDISSDDKYFATGSGEKKATVYEVLY</sequence>
<organism evidence="10">
    <name type="scientific">Aceria tosichella</name>
    <name type="common">wheat curl mite</name>
    <dbReference type="NCBI Taxonomy" id="561515"/>
    <lineage>
        <taxon>Eukaryota</taxon>
        <taxon>Metazoa</taxon>
        <taxon>Ecdysozoa</taxon>
        <taxon>Arthropoda</taxon>
        <taxon>Chelicerata</taxon>
        <taxon>Arachnida</taxon>
        <taxon>Acari</taxon>
        <taxon>Acariformes</taxon>
        <taxon>Trombidiformes</taxon>
        <taxon>Prostigmata</taxon>
        <taxon>Eupodina</taxon>
        <taxon>Eriophyoidea</taxon>
        <taxon>Eriophyidae</taxon>
        <taxon>Eriophyinae</taxon>
        <taxon>Aceriini</taxon>
        <taxon>Aceria</taxon>
    </lineage>
</organism>
<evidence type="ECO:0000259" key="9">
    <source>
        <dbReference type="Pfam" id="PF03920"/>
    </source>
</evidence>
<gene>
    <name evidence="10" type="primary">gro2</name>
    <name evidence="10" type="ORF">g.13422</name>
</gene>
<dbReference type="PROSITE" id="PS00678">
    <property type="entry name" value="WD_REPEATS_1"/>
    <property type="match status" value="1"/>
</dbReference>
<dbReference type="GO" id="GO:0005667">
    <property type="term" value="C:transcription regulator complex"/>
    <property type="evidence" value="ECO:0007669"/>
    <property type="project" value="TreeGrafter"/>
</dbReference>
<dbReference type="InterPro" id="IPR001680">
    <property type="entry name" value="WD40_rpt"/>
</dbReference>
<dbReference type="GO" id="GO:0005634">
    <property type="term" value="C:nucleus"/>
    <property type="evidence" value="ECO:0007669"/>
    <property type="project" value="UniProtKB-SubCell"/>
</dbReference>
<feature type="domain" description="Groucho/TLE N-terminal Q-rich" evidence="9">
    <location>
        <begin position="29"/>
        <end position="135"/>
    </location>
</feature>
<keyword evidence="7" id="KW-0175">Coiled coil</keyword>
<evidence type="ECO:0000256" key="3">
    <source>
        <dbReference type="ARBA" id="ARBA00022574"/>
    </source>
</evidence>
<feature type="compositionally biased region" description="Basic and acidic residues" evidence="8">
    <location>
        <begin position="327"/>
        <end position="336"/>
    </location>
</feature>
<feature type="region of interest" description="Disordered" evidence="8">
    <location>
        <begin position="155"/>
        <end position="181"/>
    </location>
</feature>
<feature type="compositionally biased region" description="Pro residues" evidence="8">
    <location>
        <begin position="168"/>
        <end position="181"/>
    </location>
</feature>
<dbReference type="GO" id="GO:0090090">
    <property type="term" value="P:negative regulation of canonical Wnt signaling pathway"/>
    <property type="evidence" value="ECO:0007669"/>
    <property type="project" value="TreeGrafter"/>
</dbReference>
<dbReference type="PANTHER" id="PTHR10814">
    <property type="entry name" value="TRANSDUCIN-LIKE ENHANCER PROTEIN"/>
    <property type="match status" value="1"/>
</dbReference>
<keyword evidence="3 6" id="KW-0853">WD repeat</keyword>
<dbReference type="Gene3D" id="2.130.10.10">
    <property type="entry name" value="YVTN repeat-like/Quinoprotein amine dehydrogenase"/>
    <property type="match status" value="1"/>
</dbReference>
<dbReference type="Pfam" id="PF03920">
    <property type="entry name" value="TLE_N"/>
    <property type="match status" value="1"/>
</dbReference>
<name>A0A6G1SJT9_9ACAR</name>
<keyword evidence="5" id="KW-0539">Nucleus</keyword>
<dbReference type="GO" id="GO:0003714">
    <property type="term" value="F:transcription corepressor activity"/>
    <property type="evidence" value="ECO:0007669"/>
    <property type="project" value="TreeGrafter"/>
</dbReference>
<protein>
    <submittedName>
        <fullName evidence="10">Protein groucho-2</fullName>
    </submittedName>
</protein>
<evidence type="ECO:0000256" key="4">
    <source>
        <dbReference type="ARBA" id="ARBA00022737"/>
    </source>
</evidence>
<dbReference type="SUPFAM" id="SSF50978">
    <property type="entry name" value="WD40 repeat-like"/>
    <property type="match status" value="1"/>
</dbReference>
<dbReference type="InterPro" id="IPR036322">
    <property type="entry name" value="WD40_repeat_dom_sf"/>
</dbReference>
<dbReference type="PANTHER" id="PTHR10814:SF21">
    <property type="entry name" value="PROTEIN GROUCHO"/>
    <property type="match status" value="1"/>
</dbReference>
<dbReference type="EMBL" id="GGYP01006035">
    <property type="protein sequence ID" value="MDE50806.1"/>
    <property type="molecule type" value="Transcribed_RNA"/>
</dbReference>
<dbReference type="SMART" id="SM00320">
    <property type="entry name" value="WD40"/>
    <property type="match status" value="6"/>
</dbReference>
<evidence type="ECO:0000256" key="1">
    <source>
        <dbReference type="ARBA" id="ARBA00004123"/>
    </source>
</evidence>
<feature type="compositionally biased region" description="Low complexity" evidence="8">
    <location>
        <begin position="270"/>
        <end position="306"/>
    </location>
</feature>
<dbReference type="PRINTS" id="PR01850">
    <property type="entry name" value="GROUCHOFAMLY"/>
</dbReference>
<feature type="region of interest" description="Disordered" evidence="8">
    <location>
        <begin position="245"/>
        <end position="479"/>
    </location>
</feature>
<feature type="compositionally biased region" description="Pro residues" evidence="8">
    <location>
        <begin position="10"/>
        <end position="19"/>
    </location>
</feature>
<evidence type="ECO:0000256" key="2">
    <source>
        <dbReference type="ARBA" id="ARBA00005969"/>
    </source>
</evidence>